<keyword evidence="4" id="KW-0963">Cytoplasm</keyword>
<sequence length="94" mass="10831">MTLTASDVRTAVFSAPPLFRRGYNEDQVDEFLDRVVDRLEDRGYLNADDVREVRFGRPALGKRGYNKDDVEALLELIAATFDTLPRRRIPDQNM</sequence>
<evidence type="ECO:0000256" key="6">
    <source>
        <dbReference type="ARBA" id="ARBA00022960"/>
    </source>
</evidence>
<evidence type="ECO:0000313" key="10">
    <source>
        <dbReference type="EMBL" id="BBZ36056.1"/>
    </source>
</evidence>
<dbReference type="Proteomes" id="UP000466931">
    <property type="component" value="Chromosome"/>
</dbReference>
<protein>
    <recommendedName>
        <fullName evidence="3">Cell wall synthesis protein Wag31</fullName>
    </recommendedName>
    <alternativeName>
        <fullName evidence="9">Antigen 84</fullName>
    </alternativeName>
</protein>
<keyword evidence="11" id="KW-1185">Reference proteome</keyword>
<dbReference type="GO" id="GO:0051301">
    <property type="term" value="P:cell division"/>
    <property type="evidence" value="ECO:0007669"/>
    <property type="project" value="UniProtKB-KW"/>
</dbReference>
<comment type="subcellular location">
    <subcellularLocation>
        <location evidence="1">Cytoplasm</location>
    </subcellularLocation>
</comment>
<dbReference type="PANTHER" id="PTHR35794">
    <property type="entry name" value="CELL DIVISION PROTEIN DIVIVA"/>
    <property type="match status" value="1"/>
</dbReference>
<evidence type="ECO:0000256" key="8">
    <source>
        <dbReference type="ARBA" id="ARBA00023306"/>
    </source>
</evidence>
<evidence type="ECO:0000256" key="5">
    <source>
        <dbReference type="ARBA" id="ARBA00022618"/>
    </source>
</evidence>
<dbReference type="GO" id="GO:0005737">
    <property type="term" value="C:cytoplasm"/>
    <property type="evidence" value="ECO:0007669"/>
    <property type="project" value="UniProtKB-SubCell"/>
</dbReference>
<evidence type="ECO:0000256" key="4">
    <source>
        <dbReference type="ARBA" id="ARBA00022490"/>
    </source>
</evidence>
<evidence type="ECO:0000256" key="3">
    <source>
        <dbReference type="ARBA" id="ARBA00018787"/>
    </source>
</evidence>
<keyword evidence="8" id="KW-0131">Cell cycle</keyword>
<gene>
    <name evidence="10" type="ORF">MCNF_46610</name>
</gene>
<dbReference type="PANTHER" id="PTHR35794:SF2">
    <property type="entry name" value="CELL DIVISION PROTEIN DIVIVA"/>
    <property type="match status" value="1"/>
</dbReference>
<dbReference type="EMBL" id="AP022612">
    <property type="protein sequence ID" value="BBZ36056.1"/>
    <property type="molecule type" value="Genomic_DNA"/>
</dbReference>
<proteinExistence type="inferred from homology"/>
<dbReference type="GO" id="GO:0008360">
    <property type="term" value="P:regulation of cell shape"/>
    <property type="evidence" value="ECO:0007669"/>
    <property type="project" value="UniProtKB-KW"/>
</dbReference>
<keyword evidence="6" id="KW-0133">Cell shape</keyword>
<evidence type="ECO:0000256" key="9">
    <source>
        <dbReference type="ARBA" id="ARBA00031737"/>
    </source>
</evidence>
<keyword evidence="5" id="KW-0132">Cell division</keyword>
<evidence type="ECO:0000256" key="2">
    <source>
        <dbReference type="ARBA" id="ARBA00009008"/>
    </source>
</evidence>
<dbReference type="OrthoDB" id="5198800at2"/>
<dbReference type="AlphaFoldDB" id="A0A7I7Y351"/>
<organism evidence="10 11">
    <name type="scientific">Mycolicibacterium confluentis</name>
    <dbReference type="NCBI Taxonomy" id="28047"/>
    <lineage>
        <taxon>Bacteria</taxon>
        <taxon>Bacillati</taxon>
        <taxon>Actinomycetota</taxon>
        <taxon>Actinomycetes</taxon>
        <taxon>Mycobacteriales</taxon>
        <taxon>Mycobacteriaceae</taxon>
        <taxon>Mycolicibacterium</taxon>
    </lineage>
</organism>
<comment type="similarity">
    <text evidence="2">Belongs to the DivIVA family.</text>
</comment>
<dbReference type="RefSeq" id="WP_085151416.1">
    <property type="nucleotide sequence ID" value="NZ_AP022612.1"/>
</dbReference>
<evidence type="ECO:0000256" key="7">
    <source>
        <dbReference type="ARBA" id="ARBA00023054"/>
    </source>
</evidence>
<dbReference type="InterPro" id="IPR019933">
    <property type="entry name" value="DivIVA_domain"/>
</dbReference>
<dbReference type="NCBIfam" id="TIGR03544">
    <property type="entry name" value="DivI1A_domain"/>
    <property type="match status" value="2"/>
</dbReference>
<dbReference type="Gene3D" id="6.10.250.660">
    <property type="match status" value="2"/>
</dbReference>
<evidence type="ECO:0000313" key="11">
    <source>
        <dbReference type="Proteomes" id="UP000466931"/>
    </source>
</evidence>
<keyword evidence="7" id="KW-0175">Coiled coil</keyword>
<accession>A0A7I7Y351</accession>
<name>A0A7I7Y351_9MYCO</name>
<reference evidence="10" key="2">
    <citation type="submission" date="2020-02" db="EMBL/GenBank/DDBJ databases">
        <authorList>
            <person name="Matsumoto Y."/>
            <person name="Motooka D."/>
            <person name="Nakamura S."/>
        </authorList>
    </citation>
    <scope>NUCLEOTIDE SEQUENCE</scope>
    <source>
        <strain evidence="10">JCM 13671</strain>
    </source>
</reference>
<dbReference type="InterPro" id="IPR007793">
    <property type="entry name" value="DivIVA_fam"/>
</dbReference>
<evidence type="ECO:0000256" key="1">
    <source>
        <dbReference type="ARBA" id="ARBA00004496"/>
    </source>
</evidence>
<reference evidence="10" key="1">
    <citation type="journal article" date="2019" name="Emerg. Microbes Infect.">
        <title>Comprehensive subspecies identification of 175 nontuberculous mycobacteria species based on 7547 genomic profiles.</title>
        <authorList>
            <person name="Matsumoto Y."/>
            <person name="Kinjo T."/>
            <person name="Motooka D."/>
            <person name="Nabeya D."/>
            <person name="Jung N."/>
            <person name="Uechi K."/>
            <person name="Horii T."/>
            <person name="Iida T."/>
            <person name="Fujita J."/>
            <person name="Nakamura S."/>
        </authorList>
    </citation>
    <scope>NUCLEOTIDE SEQUENCE [LARGE SCALE GENOMIC DNA]</scope>
    <source>
        <strain evidence="10">JCM 13671</strain>
    </source>
</reference>